<dbReference type="EMBL" id="JARQWQ010000007">
    <property type="protein sequence ID" value="KAK2570507.1"/>
    <property type="molecule type" value="Genomic_DNA"/>
</dbReference>
<reference evidence="2" key="1">
    <citation type="journal article" date="2023" name="G3 (Bethesda)">
        <title>Whole genome assembly and annotation of the endangered Caribbean coral Acropora cervicornis.</title>
        <authorList>
            <person name="Selwyn J.D."/>
            <person name="Vollmer S.V."/>
        </authorList>
    </citation>
    <scope>NUCLEOTIDE SEQUENCE</scope>
    <source>
        <strain evidence="2">K2</strain>
    </source>
</reference>
<organism evidence="2 3">
    <name type="scientific">Acropora cervicornis</name>
    <name type="common">Staghorn coral</name>
    <dbReference type="NCBI Taxonomy" id="6130"/>
    <lineage>
        <taxon>Eukaryota</taxon>
        <taxon>Metazoa</taxon>
        <taxon>Cnidaria</taxon>
        <taxon>Anthozoa</taxon>
        <taxon>Hexacorallia</taxon>
        <taxon>Scleractinia</taxon>
        <taxon>Astrocoeniina</taxon>
        <taxon>Acroporidae</taxon>
        <taxon>Acropora</taxon>
    </lineage>
</organism>
<dbReference type="Proteomes" id="UP001249851">
    <property type="component" value="Unassembled WGS sequence"/>
</dbReference>
<accession>A0AAD9R015</accession>
<sequence>MSRNSFLPTINVRENSFYSKNNENASRELDVLWKTPSLKFPLRPAADYRERGTRHLGVHNNELSLLLGHDDFITAFPRGDTSKTKSVIDIDEFVQRIKPSKDFHPLSDKNNSKDVSLPPLEFTDEVIRCRGEPCLSSYNSTDMEDLYKLKGHRNSRKKRKAKSRTSSKSMGFPPQHKLCMSSKKISEDLSLSPEPSCSWKKELIKESIRPRPVKSTHIWEKYVLCLISKQTAQWIANQCCTGQQRSRLIDFLDEKYKIENNAAEDGTATVYKLLCINDDAISALKKDKLIPTVD</sequence>
<reference evidence="2" key="2">
    <citation type="journal article" date="2023" name="Science">
        <title>Genomic signatures of disease resistance in endangered staghorn corals.</title>
        <authorList>
            <person name="Vollmer S.V."/>
            <person name="Selwyn J.D."/>
            <person name="Despard B.A."/>
            <person name="Roesel C.L."/>
        </authorList>
    </citation>
    <scope>NUCLEOTIDE SEQUENCE</scope>
    <source>
        <strain evidence="2">K2</strain>
    </source>
</reference>
<proteinExistence type="predicted"/>
<gene>
    <name evidence="2" type="ORF">P5673_004170</name>
</gene>
<keyword evidence="3" id="KW-1185">Reference proteome</keyword>
<comment type="caution">
    <text evidence="2">The sequence shown here is derived from an EMBL/GenBank/DDBJ whole genome shotgun (WGS) entry which is preliminary data.</text>
</comment>
<feature type="region of interest" description="Disordered" evidence="1">
    <location>
        <begin position="148"/>
        <end position="174"/>
    </location>
</feature>
<protein>
    <submittedName>
        <fullName evidence="2">Uncharacterized protein</fullName>
    </submittedName>
</protein>
<evidence type="ECO:0000256" key="1">
    <source>
        <dbReference type="SAM" id="MobiDB-lite"/>
    </source>
</evidence>
<evidence type="ECO:0000313" key="3">
    <source>
        <dbReference type="Proteomes" id="UP001249851"/>
    </source>
</evidence>
<evidence type="ECO:0000313" key="2">
    <source>
        <dbReference type="EMBL" id="KAK2570507.1"/>
    </source>
</evidence>
<feature type="compositionally biased region" description="Basic residues" evidence="1">
    <location>
        <begin position="149"/>
        <end position="165"/>
    </location>
</feature>
<dbReference type="AlphaFoldDB" id="A0AAD9R015"/>
<name>A0AAD9R015_ACRCE</name>